<evidence type="ECO:0000259" key="1">
    <source>
        <dbReference type="Pfam" id="PF00501"/>
    </source>
</evidence>
<dbReference type="Pfam" id="PF00501">
    <property type="entry name" value="AMP-binding"/>
    <property type="match status" value="1"/>
</dbReference>
<name>A0A5J6H951_STRAD</name>
<accession>A0A5J6H951</accession>
<dbReference type="Pfam" id="PF13193">
    <property type="entry name" value="AMP-binding_C"/>
    <property type="match status" value="1"/>
</dbReference>
<sequence>MQRTGQGETVQGEEPTADNLYDYLLAPAARTPDKAAVVEADESGTLTDISYRQLAALAEQYTQTLELLGLEVGERIVVEAPSCAAAVALLLACSKLGLAFVPVSAQMPDNRLMTILTSLDAALYARAHGPGRPELPWAGGTARFALSGLSIDKAPARPTRRRRNVLALDTAYIIFTSGSSGRPKGVVMSHRAIVTFLRAVIADQLVSQCDRIASTSPLQFDFALFGIGLALGSGATLVPVPRTCLDSPRRMVTFLRKARVTQVHGVPSLWRPLLRHDAQLLKQLDQVRSVIFAGESFPLAELRRLQQMLPGTRLVNGYGATESMAASFTEVPDPLPAHQRTLSIGHAHRGAEMILVDSAGRAVTRPGVIAEIYLRSPALFSGYWNDPAATAQVLVPDPLQARHGHTVLRTGDLACLDERGELHFVGRADAQVQIRGHRVELGEVESVLAQHPAIASAAATLVPRGGEHVLMAGIVLKDITAPFDEPAALAHCARHLPAYMTPRRIRPLADLPLTENGKADRARLARLVTTAAPNASAGTDPTPRSAV</sequence>
<dbReference type="SUPFAM" id="SSF56801">
    <property type="entry name" value="Acetyl-CoA synthetase-like"/>
    <property type="match status" value="1"/>
</dbReference>
<dbReference type="Proteomes" id="UP000326553">
    <property type="component" value="Chromosome"/>
</dbReference>
<dbReference type="Gene3D" id="3.40.50.12780">
    <property type="entry name" value="N-terminal domain of ligase-like"/>
    <property type="match status" value="1"/>
</dbReference>
<dbReference type="OrthoDB" id="2472181at2"/>
<dbReference type="GO" id="GO:0005737">
    <property type="term" value="C:cytoplasm"/>
    <property type="evidence" value="ECO:0007669"/>
    <property type="project" value="TreeGrafter"/>
</dbReference>
<dbReference type="PROSITE" id="PS00455">
    <property type="entry name" value="AMP_BINDING"/>
    <property type="match status" value="1"/>
</dbReference>
<evidence type="ECO:0000313" key="3">
    <source>
        <dbReference type="EMBL" id="QEV16178.1"/>
    </source>
</evidence>
<protein>
    <submittedName>
        <fullName evidence="3">AMP-dependent synthetase</fullName>
    </submittedName>
</protein>
<keyword evidence="4" id="KW-1185">Reference proteome</keyword>
<dbReference type="GO" id="GO:0043041">
    <property type="term" value="P:amino acid activation for nonribosomal peptide biosynthetic process"/>
    <property type="evidence" value="ECO:0007669"/>
    <property type="project" value="TreeGrafter"/>
</dbReference>
<dbReference type="EMBL" id="CP023695">
    <property type="protein sequence ID" value="QEV16178.1"/>
    <property type="molecule type" value="Genomic_DNA"/>
</dbReference>
<dbReference type="InterPro" id="IPR025110">
    <property type="entry name" value="AMP-bd_C"/>
</dbReference>
<dbReference type="GO" id="GO:0044550">
    <property type="term" value="P:secondary metabolite biosynthetic process"/>
    <property type="evidence" value="ECO:0007669"/>
    <property type="project" value="TreeGrafter"/>
</dbReference>
<dbReference type="InterPro" id="IPR045851">
    <property type="entry name" value="AMP-bd_C_sf"/>
</dbReference>
<dbReference type="KEGG" id="salw:CP975_00365"/>
<dbReference type="InterPro" id="IPR042099">
    <property type="entry name" value="ANL_N_sf"/>
</dbReference>
<evidence type="ECO:0000313" key="4">
    <source>
        <dbReference type="Proteomes" id="UP000326553"/>
    </source>
</evidence>
<dbReference type="InterPro" id="IPR020845">
    <property type="entry name" value="AMP-binding_CS"/>
</dbReference>
<feature type="domain" description="AMP-binding enzyme C-terminal" evidence="2">
    <location>
        <begin position="443"/>
        <end position="518"/>
    </location>
</feature>
<dbReference type="PANTHER" id="PTHR45527">
    <property type="entry name" value="NONRIBOSOMAL PEPTIDE SYNTHETASE"/>
    <property type="match status" value="1"/>
</dbReference>
<dbReference type="AlphaFoldDB" id="A0A5J6H951"/>
<dbReference type="PANTHER" id="PTHR45527:SF1">
    <property type="entry name" value="FATTY ACID SYNTHASE"/>
    <property type="match status" value="1"/>
</dbReference>
<gene>
    <name evidence="3" type="ORF">CP975_00365</name>
</gene>
<dbReference type="InterPro" id="IPR000873">
    <property type="entry name" value="AMP-dep_synth/lig_dom"/>
</dbReference>
<organism evidence="3 4">
    <name type="scientific">Streptomyces alboniger</name>
    <dbReference type="NCBI Taxonomy" id="132473"/>
    <lineage>
        <taxon>Bacteria</taxon>
        <taxon>Bacillati</taxon>
        <taxon>Actinomycetota</taxon>
        <taxon>Actinomycetes</taxon>
        <taxon>Kitasatosporales</taxon>
        <taxon>Streptomycetaceae</taxon>
        <taxon>Streptomyces</taxon>
        <taxon>Streptomyces aurantiacus group</taxon>
    </lineage>
</organism>
<dbReference type="GO" id="GO:0031177">
    <property type="term" value="F:phosphopantetheine binding"/>
    <property type="evidence" value="ECO:0007669"/>
    <property type="project" value="TreeGrafter"/>
</dbReference>
<feature type="domain" description="AMP-dependent synthetase/ligase" evidence="1">
    <location>
        <begin position="28"/>
        <end position="384"/>
    </location>
</feature>
<proteinExistence type="predicted"/>
<reference evidence="3 4" key="1">
    <citation type="submission" date="2017-09" db="EMBL/GenBank/DDBJ databases">
        <authorList>
            <person name="Lee N."/>
            <person name="Cho B.-K."/>
        </authorList>
    </citation>
    <scope>NUCLEOTIDE SEQUENCE [LARGE SCALE GENOMIC DNA]</scope>
    <source>
        <strain evidence="3 4">ATCC 12461</strain>
    </source>
</reference>
<dbReference type="Gene3D" id="3.30.300.30">
    <property type="match status" value="1"/>
</dbReference>
<evidence type="ECO:0000259" key="2">
    <source>
        <dbReference type="Pfam" id="PF13193"/>
    </source>
</evidence>